<dbReference type="KEGG" id="sgb:WQO_19130"/>
<dbReference type="RefSeq" id="WP_010064763.1">
    <property type="nucleotide sequence ID" value="NZ_CP013738.1"/>
</dbReference>
<organism evidence="1 2">
    <name type="scientific">Streptomyces globisporus C-1027</name>
    <dbReference type="NCBI Taxonomy" id="1172567"/>
    <lineage>
        <taxon>Bacteria</taxon>
        <taxon>Bacillati</taxon>
        <taxon>Actinomycetota</taxon>
        <taxon>Actinomycetes</taxon>
        <taxon>Kitasatosporales</taxon>
        <taxon>Streptomycetaceae</taxon>
        <taxon>Streptomyces</taxon>
    </lineage>
</organism>
<accession>A0A0U3KGD9</accession>
<dbReference type="EMBL" id="CP013738">
    <property type="protein sequence ID" value="ALU95246.1"/>
    <property type="molecule type" value="Genomic_DNA"/>
</dbReference>
<sequence>MTHATHIRRDVDPRPRLLDLFCCQGGAAKGYADAGFDVTGVDIHPQPRYPYSFVQAEAVAFVLEHGAEFDVIHASPPCQHDSDCQRLQGNTHPDLIAPTRTALQATGRPWVMENVRGAVPKLVGPVMLCGPMFRVATYRHRYFETGGGLTLNQPHHPPHLVPQAKMGRPIPPGHYGQFVGNFSGVDLARRVMGVPWMNRDGIRECIPPAYTHHIGTAALALLTATGLGVAA</sequence>
<protein>
    <submittedName>
        <fullName evidence="1">Uncharacterized protein</fullName>
    </submittedName>
</protein>
<reference evidence="1 2" key="1">
    <citation type="journal article" date="2012" name="J. Bacteriol.">
        <title>Draft genome sequence of Streptomyces globisporus C-1027, which produces an antitumor antibiotic consisting of a nine-membered enediyne with a chromoprotein.</title>
        <authorList>
            <person name="Wang L."/>
            <person name="Wang S."/>
            <person name="He Q."/>
            <person name="Yu T."/>
            <person name="Li Q."/>
            <person name="Hong B."/>
        </authorList>
    </citation>
    <scope>NUCLEOTIDE SEQUENCE [LARGE SCALE GENOMIC DNA]</scope>
    <source>
        <strain evidence="1 2">C-1027</strain>
    </source>
</reference>
<dbReference type="SUPFAM" id="SSF53335">
    <property type="entry name" value="S-adenosyl-L-methionine-dependent methyltransferases"/>
    <property type="match status" value="1"/>
</dbReference>
<evidence type="ECO:0000313" key="2">
    <source>
        <dbReference type="Proteomes" id="UP000064183"/>
    </source>
</evidence>
<dbReference type="Gene3D" id="3.40.50.150">
    <property type="entry name" value="Vaccinia Virus protein VP39"/>
    <property type="match status" value="1"/>
</dbReference>
<proteinExistence type="predicted"/>
<dbReference type="STRING" id="1172567.WQO_19130"/>
<dbReference type="InterPro" id="IPR029063">
    <property type="entry name" value="SAM-dependent_MTases_sf"/>
</dbReference>
<gene>
    <name evidence="1" type="ORF">WQO_19130</name>
</gene>
<dbReference type="Proteomes" id="UP000064183">
    <property type="component" value="Chromosome"/>
</dbReference>
<evidence type="ECO:0000313" key="1">
    <source>
        <dbReference type="EMBL" id="ALU95246.1"/>
    </source>
</evidence>
<dbReference type="GeneID" id="27784487"/>
<name>A0A0U3KGD9_STRGL</name>
<dbReference type="CDD" id="cd02440">
    <property type="entry name" value="AdoMet_MTases"/>
    <property type="match status" value="1"/>
</dbReference>
<dbReference type="AlphaFoldDB" id="A0A0U3KGD9"/>